<proteinExistence type="inferred from homology"/>
<dbReference type="Gene3D" id="3.40.1390.10">
    <property type="entry name" value="MurE/MurF, N-terminal domain"/>
    <property type="match status" value="1"/>
</dbReference>
<dbReference type="GO" id="GO:0008360">
    <property type="term" value="P:regulation of cell shape"/>
    <property type="evidence" value="ECO:0007669"/>
    <property type="project" value="UniProtKB-KW"/>
</dbReference>
<dbReference type="UniPathway" id="UPA00219"/>
<evidence type="ECO:0000256" key="7">
    <source>
        <dbReference type="ARBA" id="ARBA00022984"/>
    </source>
</evidence>
<dbReference type="InterPro" id="IPR036615">
    <property type="entry name" value="Mur_ligase_C_dom_sf"/>
</dbReference>
<dbReference type="Proteomes" id="UP000196053">
    <property type="component" value="Chromosome I"/>
</dbReference>
<evidence type="ECO:0000256" key="4">
    <source>
        <dbReference type="ARBA" id="ARBA00022741"/>
    </source>
</evidence>
<dbReference type="InterPro" id="IPR000713">
    <property type="entry name" value="Mur_ligase_N"/>
</dbReference>
<dbReference type="GO" id="GO:0051301">
    <property type="term" value="P:cell division"/>
    <property type="evidence" value="ECO:0007669"/>
    <property type="project" value="UniProtKB-KW"/>
</dbReference>
<comment type="subcellular location">
    <subcellularLocation>
        <location evidence="10 11">Cytoplasm</location>
    </subcellularLocation>
</comment>
<feature type="binding site" evidence="10">
    <location>
        <begin position="111"/>
        <end position="117"/>
    </location>
    <ligand>
        <name>ATP</name>
        <dbReference type="ChEBI" id="CHEBI:30616"/>
    </ligand>
</feature>
<evidence type="ECO:0000313" key="15">
    <source>
        <dbReference type="EMBL" id="CUH91798.1"/>
    </source>
</evidence>
<evidence type="ECO:0000313" key="16">
    <source>
        <dbReference type="Proteomes" id="UP000196053"/>
    </source>
</evidence>
<feature type="domain" description="Mur ligase central" evidence="14">
    <location>
        <begin position="109"/>
        <end position="295"/>
    </location>
</feature>
<evidence type="ECO:0000259" key="13">
    <source>
        <dbReference type="Pfam" id="PF02875"/>
    </source>
</evidence>
<keyword evidence="16" id="KW-1185">Reference proteome</keyword>
<dbReference type="NCBIfam" id="TIGR01143">
    <property type="entry name" value="murF"/>
    <property type="match status" value="1"/>
</dbReference>
<dbReference type="PANTHER" id="PTHR43024:SF1">
    <property type="entry name" value="UDP-N-ACETYLMURAMOYL-TRIPEPTIDE--D-ALANYL-D-ALANINE LIGASE"/>
    <property type="match status" value="1"/>
</dbReference>
<feature type="domain" description="Mur ligase C-terminal" evidence="13">
    <location>
        <begin position="318"/>
        <end position="442"/>
    </location>
</feature>
<comment type="catalytic activity">
    <reaction evidence="10 11">
        <text>D-alanyl-D-alanine + UDP-N-acetyl-alpha-D-muramoyl-L-alanyl-gamma-D-glutamyl-meso-2,6-diaminopimelate + ATP = UDP-N-acetyl-alpha-D-muramoyl-L-alanyl-gamma-D-glutamyl-meso-2,6-diaminopimeloyl-D-alanyl-D-alanine + ADP + phosphate + H(+)</text>
        <dbReference type="Rhea" id="RHEA:28374"/>
        <dbReference type="ChEBI" id="CHEBI:15378"/>
        <dbReference type="ChEBI" id="CHEBI:30616"/>
        <dbReference type="ChEBI" id="CHEBI:43474"/>
        <dbReference type="ChEBI" id="CHEBI:57822"/>
        <dbReference type="ChEBI" id="CHEBI:61386"/>
        <dbReference type="ChEBI" id="CHEBI:83905"/>
        <dbReference type="ChEBI" id="CHEBI:456216"/>
        <dbReference type="EC" id="6.3.2.10"/>
    </reaction>
</comment>
<evidence type="ECO:0000256" key="3">
    <source>
        <dbReference type="ARBA" id="ARBA00022618"/>
    </source>
</evidence>
<sequence>MKNMTLSNIAKACQGRLILNNHHDTTIKGVEIDSRKIEKDYLFIAHKGARVDGHDYIETAYTKGAIAVICEKAPANVDMPYILVNDSLTALKDIATWYRMQLDIPVIGISGSVGKTSTKEFVSSVLSQKYRVLKTQGNYNNEIGLPLTVLQIKEEHEIAVLEMGISDFGEMHRLSNIAKPDYCLLTNIGQCHLENLGSREGILKAKSEMFDFMNKDGSVILNGDDDMLSTIPQVKGKIPLRYGLSPNNHVYADNIISHGLLGSSCHIHIKDEIIPVKIPMAGRHMILNALAAAALGSVLGLTNAEISQGIEQIRPVSGRNNIISTDKWTIIDDCYNANPVSMKAAIDLLVMADTRQVAILGDMGELGLKEEYLHKEIGIYAASKNIDIIICLGKLSSHMYKGAKEILVSNNDRLFYFETLDGLIEALPSILKKDDTILVKASHFMGLDRLVEKLQA</sequence>
<dbReference type="SUPFAM" id="SSF53244">
    <property type="entry name" value="MurD-like peptide ligases, peptide-binding domain"/>
    <property type="match status" value="1"/>
</dbReference>
<keyword evidence="3 10" id="KW-0132">Cell division</keyword>
<keyword evidence="9 10" id="KW-0961">Cell wall biogenesis/degradation</keyword>
<keyword evidence="8 10" id="KW-0131">Cell cycle</keyword>
<dbReference type="GO" id="GO:0008766">
    <property type="term" value="F:UDP-N-acetylmuramoylalanyl-D-glutamyl-2,6-diaminopimelate-D-alanyl-D-alanine ligase activity"/>
    <property type="evidence" value="ECO:0007669"/>
    <property type="project" value="RHEA"/>
</dbReference>
<dbReference type="GO" id="GO:0047480">
    <property type="term" value="F:UDP-N-acetylmuramoyl-tripeptide-D-alanyl-D-alanine ligase activity"/>
    <property type="evidence" value="ECO:0007669"/>
    <property type="project" value="UniProtKB-UniRule"/>
</dbReference>
<feature type="domain" description="Mur ligase N-terminal catalytic" evidence="12">
    <location>
        <begin position="26"/>
        <end position="94"/>
    </location>
</feature>
<dbReference type="GO" id="GO:0005524">
    <property type="term" value="F:ATP binding"/>
    <property type="evidence" value="ECO:0007669"/>
    <property type="project" value="UniProtKB-UniRule"/>
</dbReference>
<dbReference type="OrthoDB" id="9801978at2"/>
<dbReference type="PANTHER" id="PTHR43024">
    <property type="entry name" value="UDP-N-ACETYLMURAMOYL-TRIPEPTIDE--D-ALANYL-D-ALANINE LIGASE"/>
    <property type="match status" value="1"/>
</dbReference>
<dbReference type="EC" id="6.3.2.10" evidence="10 11"/>
<dbReference type="SUPFAM" id="SSF53623">
    <property type="entry name" value="MurD-like peptide ligases, catalytic domain"/>
    <property type="match status" value="1"/>
</dbReference>
<dbReference type="Pfam" id="PF08245">
    <property type="entry name" value="Mur_ligase_M"/>
    <property type="match status" value="1"/>
</dbReference>
<evidence type="ECO:0000256" key="11">
    <source>
        <dbReference type="RuleBase" id="RU004136"/>
    </source>
</evidence>
<reference evidence="16" key="1">
    <citation type="submission" date="2015-09" db="EMBL/GenBank/DDBJ databases">
        <authorList>
            <person name="Wibberg D."/>
        </authorList>
    </citation>
    <scope>NUCLEOTIDE SEQUENCE [LARGE SCALE GENOMIC DNA]</scope>
    <source>
        <strain evidence="16">SD1D</strain>
    </source>
</reference>
<comment type="function">
    <text evidence="10 11">Involved in cell wall formation. Catalyzes the final step in the synthesis of UDP-N-acetylmuramoyl-pentapeptide, the precursor of murein.</text>
</comment>
<evidence type="ECO:0000256" key="2">
    <source>
        <dbReference type="ARBA" id="ARBA00022598"/>
    </source>
</evidence>
<dbReference type="GO" id="GO:0005737">
    <property type="term" value="C:cytoplasm"/>
    <property type="evidence" value="ECO:0007669"/>
    <property type="project" value="UniProtKB-SubCell"/>
</dbReference>
<evidence type="ECO:0000259" key="14">
    <source>
        <dbReference type="Pfam" id="PF08245"/>
    </source>
</evidence>
<keyword evidence="6 10" id="KW-0133">Cell shape</keyword>
<dbReference type="GO" id="GO:0009252">
    <property type="term" value="P:peptidoglycan biosynthetic process"/>
    <property type="evidence" value="ECO:0007669"/>
    <property type="project" value="UniProtKB-UniRule"/>
</dbReference>
<dbReference type="RefSeq" id="WP_058257230.1">
    <property type="nucleotide sequence ID" value="NZ_DUPS01000031.1"/>
</dbReference>
<dbReference type="EMBL" id="LN879430">
    <property type="protein sequence ID" value="CUH91798.1"/>
    <property type="molecule type" value="Genomic_DNA"/>
</dbReference>
<evidence type="ECO:0000256" key="9">
    <source>
        <dbReference type="ARBA" id="ARBA00023316"/>
    </source>
</evidence>
<keyword evidence="5 10" id="KW-0067">ATP-binding</keyword>
<accession>A0A0K8J3A3</accession>
<keyword evidence="1 10" id="KW-0963">Cytoplasm</keyword>
<keyword evidence="4 10" id="KW-0547">Nucleotide-binding</keyword>
<keyword evidence="7 10" id="KW-0573">Peptidoglycan synthesis</keyword>
<evidence type="ECO:0000259" key="12">
    <source>
        <dbReference type="Pfam" id="PF01225"/>
    </source>
</evidence>
<name>A0A0K8J3A3_9FIRM</name>
<keyword evidence="2 10" id="KW-0436">Ligase</keyword>
<dbReference type="KEGG" id="hsd:SD1D_0245"/>
<dbReference type="Pfam" id="PF02875">
    <property type="entry name" value="Mur_ligase_C"/>
    <property type="match status" value="1"/>
</dbReference>
<comment type="similarity">
    <text evidence="10">Belongs to the MurCDEF family. MurF subfamily.</text>
</comment>
<dbReference type="GO" id="GO:0071555">
    <property type="term" value="P:cell wall organization"/>
    <property type="evidence" value="ECO:0007669"/>
    <property type="project" value="UniProtKB-KW"/>
</dbReference>
<organism evidence="15 16">
    <name type="scientific">Herbinix luporum</name>
    <dbReference type="NCBI Taxonomy" id="1679721"/>
    <lineage>
        <taxon>Bacteria</taxon>
        <taxon>Bacillati</taxon>
        <taxon>Bacillota</taxon>
        <taxon>Clostridia</taxon>
        <taxon>Lachnospirales</taxon>
        <taxon>Lachnospiraceae</taxon>
        <taxon>Herbinix</taxon>
    </lineage>
</organism>
<evidence type="ECO:0000256" key="1">
    <source>
        <dbReference type="ARBA" id="ARBA00022490"/>
    </source>
</evidence>
<evidence type="ECO:0000256" key="5">
    <source>
        <dbReference type="ARBA" id="ARBA00022840"/>
    </source>
</evidence>
<dbReference type="InterPro" id="IPR013221">
    <property type="entry name" value="Mur_ligase_cen"/>
</dbReference>
<dbReference type="AlphaFoldDB" id="A0A0K8J3A3"/>
<dbReference type="InterPro" id="IPR005863">
    <property type="entry name" value="UDP-N-AcMur_synth"/>
</dbReference>
<dbReference type="Gene3D" id="3.40.1190.10">
    <property type="entry name" value="Mur-like, catalytic domain"/>
    <property type="match status" value="1"/>
</dbReference>
<dbReference type="InterPro" id="IPR051046">
    <property type="entry name" value="MurCDEF_CellWall_CoF430Synth"/>
</dbReference>
<dbReference type="Pfam" id="PF01225">
    <property type="entry name" value="Mur_ligase"/>
    <property type="match status" value="1"/>
</dbReference>
<evidence type="ECO:0000256" key="6">
    <source>
        <dbReference type="ARBA" id="ARBA00022960"/>
    </source>
</evidence>
<evidence type="ECO:0000256" key="10">
    <source>
        <dbReference type="HAMAP-Rule" id="MF_02019"/>
    </source>
</evidence>
<dbReference type="InterPro" id="IPR004101">
    <property type="entry name" value="Mur_ligase_C"/>
</dbReference>
<dbReference type="InterPro" id="IPR035911">
    <property type="entry name" value="MurE/MurF_N"/>
</dbReference>
<protein>
    <recommendedName>
        <fullName evidence="10 11">UDP-N-acetylmuramoyl-tripeptide--D-alanyl-D-alanine ligase</fullName>
        <ecNumber evidence="10 11">6.3.2.10</ecNumber>
    </recommendedName>
    <alternativeName>
        <fullName evidence="10">D-alanyl-D-alanine-adding enzyme</fullName>
    </alternativeName>
</protein>
<dbReference type="InterPro" id="IPR036565">
    <property type="entry name" value="Mur-like_cat_sf"/>
</dbReference>
<evidence type="ECO:0000256" key="8">
    <source>
        <dbReference type="ARBA" id="ARBA00023306"/>
    </source>
</evidence>
<dbReference type="HAMAP" id="MF_02019">
    <property type="entry name" value="MurF"/>
    <property type="match status" value="1"/>
</dbReference>
<dbReference type="Gene3D" id="3.90.190.20">
    <property type="entry name" value="Mur ligase, C-terminal domain"/>
    <property type="match status" value="1"/>
</dbReference>
<comment type="pathway">
    <text evidence="10 11">Cell wall biogenesis; peptidoglycan biosynthesis.</text>
</comment>
<gene>
    <name evidence="10" type="primary">murF</name>
    <name evidence="15" type="ORF">SD1D_0245</name>
</gene>
<dbReference type="SUPFAM" id="SSF63418">
    <property type="entry name" value="MurE/MurF N-terminal domain"/>
    <property type="match status" value="1"/>
</dbReference>